<feature type="compositionally biased region" description="Acidic residues" evidence="1">
    <location>
        <begin position="490"/>
        <end position="511"/>
    </location>
</feature>
<feature type="region of interest" description="Disordered" evidence="1">
    <location>
        <begin position="376"/>
        <end position="469"/>
    </location>
</feature>
<evidence type="ECO:0000313" key="4">
    <source>
        <dbReference type="Proteomes" id="UP001418222"/>
    </source>
</evidence>
<dbReference type="Pfam" id="PF21745">
    <property type="entry name" value="PMI1_PMIR1-2_C"/>
    <property type="match status" value="1"/>
</dbReference>
<comment type="caution">
    <text evidence="3">The sequence shown here is derived from an EMBL/GenBank/DDBJ whole genome shotgun (WGS) entry which is preliminary data.</text>
</comment>
<feature type="compositionally biased region" description="Basic and acidic residues" evidence="1">
    <location>
        <begin position="387"/>
        <end position="405"/>
    </location>
</feature>
<dbReference type="Pfam" id="PF10358">
    <property type="entry name" value="NT-C2"/>
    <property type="match status" value="1"/>
</dbReference>
<feature type="region of interest" description="Disordered" evidence="1">
    <location>
        <begin position="1"/>
        <end position="22"/>
    </location>
</feature>
<feature type="region of interest" description="Disordered" evidence="1">
    <location>
        <begin position="901"/>
        <end position="921"/>
    </location>
</feature>
<reference evidence="3 4" key="1">
    <citation type="journal article" date="2022" name="Nat. Plants">
        <title>Genomes of leafy and leafless Platanthera orchids illuminate the evolution of mycoheterotrophy.</title>
        <authorList>
            <person name="Li M.H."/>
            <person name="Liu K.W."/>
            <person name="Li Z."/>
            <person name="Lu H.C."/>
            <person name="Ye Q.L."/>
            <person name="Zhang D."/>
            <person name="Wang J.Y."/>
            <person name="Li Y.F."/>
            <person name="Zhong Z.M."/>
            <person name="Liu X."/>
            <person name="Yu X."/>
            <person name="Liu D.K."/>
            <person name="Tu X.D."/>
            <person name="Liu B."/>
            <person name="Hao Y."/>
            <person name="Liao X.Y."/>
            <person name="Jiang Y.T."/>
            <person name="Sun W.H."/>
            <person name="Chen J."/>
            <person name="Chen Y.Q."/>
            <person name="Ai Y."/>
            <person name="Zhai J.W."/>
            <person name="Wu S.S."/>
            <person name="Zhou Z."/>
            <person name="Hsiao Y.Y."/>
            <person name="Wu W.L."/>
            <person name="Chen Y.Y."/>
            <person name="Lin Y.F."/>
            <person name="Hsu J.L."/>
            <person name="Li C.Y."/>
            <person name="Wang Z.W."/>
            <person name="Zhao X."/>
            <person name="Zhong W.Y."/>
            <person name="Ma X.K."/>
            <person name="Ma L."/>
            <person name="Huang J."/>
            <person name="Chen G.Z."/>
            <person name="Huang M.Z."/>
            <person name="Huang L."/>
            <person name="Peng D.H."/>
            <person name="Luo Y.B."/>
            <person name="Zou S.Q."/>
            <person name="Chen S.P."/>
            <person name="Lan S."/>
            <person name="Tsai W.C."/>
            <person name="Van de Peer Y."/>
            <person name="Liu Z.J."/>
        </authorList>
    </citation>
    <scope>NUCLEOTIDE SEQUENCE [LARGE SCALE GENOMIC DNA]</scope>
    <source>
        <strain evidence="3">Lor287</strain>
    </source>
</reference>
<feature type="region of interest" description="Disordered" evidence="1">
    <location>
        <begin position="482"/>
        <end position="511"/>
    </location>
</feature>
<dbReference type="InterPro" id="IPR019448">
    <property type="entry name" value="NT-C2"/>
</dbReference>
<feature type="region of interest" description="Disordered" evidence="1">
    <location>
        <begin position="35"/>
        <end position="58"/>
    </location>
</feature>
<evidence type="ECO:0000313" key="3">
    <source>
        <dbReference type="EMBL" id="KAK8949652.1"/>
    </source>
</evidence>
<evidence type="ECO:0000259" key="2">
    <source>
        <dbReference type="PROSITE" id="PS51840"/>
    </source>
</evidence>
<dbReference type="PANTHER" id="PTHR33414">
    <property type="entry name" value="PROTEIN PLASTID MOVEMENT IMPAIRED 1-RELATED 1"/>
    <property type="match status" value="1"/>
</dbReference>
<feature type="compositionally biased region" description="Low complexity" evidence="1">
    <location>
        <begin position="44"/>
        <end position="53"/>
    </location>
</feature>
<dbReference type="Proteomes" id="UP001418222">
    <property type="component" value="Unassembled WGS sequence"/>
</dbReference>
<dbReference type="InterPro" id="IPR048972">
    <property type="entry name" value="PMI1_PMIR1-2_C"/>
</dbReference>
<keyword evidence="4" id="KW-1185">Reference proteome</keyword>
<accession>A0AAP0GBN9</accession>
<evidence type="ECO:0000256" key="1">
    <source>
        <dbReference type="SAM" id="MobiDB-lite"/>
    </source>
</evidence>
<gene>
    <name evidence="3" type="ORF">KSP39_PZI005875</name>
</gene>
<name>A0AAP0GBN9_9ASPA</name>
<feature type="region of interest" description="Disordered" evidence="1">
    <location>
        <begin position="554"/>
        <end position="575"/>
    </location>
</feature>
<dbReference type="AlphaFoldDB" id="A0AAP0GBN9"/>
<sequence>MLGRPSSNKRPPLPGEYTDGNTGLLQEIQALSRALSLPCPGNPKPKTTPSSSSSHKKTSFWNWKPLKALSHIGQRRFDCLFSLHVHSIENLPAAVADAALSVNWKRASDPPSSATGTSPVHAFHGVAEFDETLTYRCSVYGSGQSAAKYEARQFEIYVSVPNAPLLDFGKQLVDVTRLLPLTLEALEDAENSSGKWSTSFRLSGPGKGASLNVSFGFSLIGDNNERKMVDPLNLKLSDESSVGKDRNKSRRWARSQSVDDVRELHEVLPSSKSDVSSLSDIVEKMEIVNCEIGELCDFKLGSMPNLREFCEDDEVIKPKPGALIDHFEGNYLNELEEARFVTSDQGVENSAEDQPSPSMFEKIDLEDVDEGGQVVSEEVEDSGDINGDNKESRLPHENDSPGMKDEEFEFDVLPVSEREDCSAVQSETTAPNPTEDEERNVPTNSSFSFMDSREFGLRSVSDPESPRERLWKQFEEETLVAGGLLFGPAIDDDLDDKPREEDEPSEDSEDFDFSHLVHEAEKELLNCASHAGSAKLLEDAESEALMREWGINEKAFQSSRPPESSNGGGGLIDCPSQMAAKLSPLGDGLGPFLRTRDGGFLRSMSPSLFRNSKNNASLIMQVSSPVVVPAEMGHGVMEILRRLASVGIEKLSAQAKNLMPLEDVAGKTMQQIAWEATSGEDAFNGETDAAISQNISRGKKEENFNLALSNAFDRVSEYVSVEDLAPLAMDKIEALCIDGLRIQSGMSEEEAPSNISTQFLGSMSALEGKISVDDSLLDLEDTAGLQLLDVKGNADDADGLMSLSITLDEWLRLDSGILDVEDQNRDRTSKILAAHRGRTEGKWSGGRWGLLGSNFTAALMVQLRDPLRNFDPVGTPMLALVQVERIFVPPKPKIFSMVSERGKCEEDKPDPLENTRNNEEKETRQFMITKVHVAGLRAEPNEKRIWGNQTQQKSGSRWLLVNGMGKSIKHPFMKSKASSVTAKAQTGSALWSISSSFHGAGSKWKEMPAVNPHIRNPNINFPKHW</sequence>
<dbReference type="EMBL" id="JBBWWQ010000004">
    <property type="protein sequence ID" value="KAK8949652.1"/>
    <property type="molecule type" value="Genomic_DNA"/>
</dbReference>
<dbReference type="PANTHER" id="PTHR33414:SF1">
    <property type="entry name" value="PROTEIN PLASTID MOVEMENT IMPAIRED 1-RELATED 1"/>
    <property type="match status" value="1"/>
</dbReference>
<organism evidence="3 4">
    <name type="scientific">Platanthera zijinensis</name>
    <dbReference type="NCBI Taxonomy" id="2320716"/>
    <lineage>
        <taxon>Eukaryota</taxon>
        <taxon>Viridiplantae</taxon>
        <taxon>Streptophyta</taxon>
        <taxon>Embryophyta</taxon>
        <taxon>Tracheophyta</taxon>
        <taxon>Spermatophyta</taxon>
        <taxon>Magnoliopsida</taxon>
        <taxon>Liliopsida</taxon>
        <taxon>Asparagales</taxon>
        <taxon>Orchidaceae</taxon>
        <taxon>Orchidoideae</taxon>
        <taxon>Orchideae</taxon>
        <taxon>Orchidinae</taxon>
        <taxon>Platanthera</taxon>
    </lineage>
</organism>
<dbReference type="InterPro" id="IPR039614">
    <property type="entry name" value="PMI1-like"/>
</dbReference>
<feature type="domain" description="C2 NT-type" evidence="2">
    <location>
        <begin position="69"/>
        <end position="219"/>
    </location>
</feature>
<feature type="compositionally biased region" description="Polar residues" evidence="1">
    <location>
        <begin position="423"/>
        <end position="432"/>
    </location>
</feature>
<protein>
    <recommendedName>
        <fullName evidence="2">C2 NT-type domain-containing protein</fullName>
    </recommendedName>
</protein>
<dbReference type="PROSITE" id="PS51840">
    <property type="entry name" value="C2_NT"/>
    <property type="match status" value="1"/>
</dbReference>
<feature type="compositionally biased region" description="Polar residues" evidence="1">
    <location>
        <begin position="555"/>
        <end position="565"/>
    </location>
</feature>
<proteinExistence type="predicted"/>